<dbReference type="Gene3D" id="3.30.300.20">
    <property type="match status" value="1"/>
</dbReference>
<sequence>MRRREHTYTLTLRWTGDRGTGTSGYRDFGRDHDVTADRKPPLAGSADPFFRGDADRWNPEELLLAALAQCHMLSYLAQCARSGVVVTGYADEPAGTMAETLGVGEFTSVSLRPVVTVADAGMVEQARELHEPAHEACFIARSVNFPVRHEARIEVADDADRARPGRQD</sequence>
<organism evidence="1 2">
    <name type="scientific">Prauserella halophila</name>
    <dbReference type="NCBI Taxonomy" id="185641"/>
    <lineage>
        <taxon>Bacteria</taxon>
        <taxon>Bacillati</taxon>
        <taxon>Actinomycetota</taxon>
        <taxon>Actinomycetes</taxon>
        <taxon>Pseudonocardiales</taxon>
        <taxon>Pseudonocardiaceae</taxon>
        <taxon>Prauserella</taxon>
    </lineage>
</organism>
<reference evidence="1 2" key="1">
    <citation type="journal article" date="2019" name="Int. J. Syst. Evol. Microbiol.">
        <title>The Global Catalogue of Microorganisms (GCM) 10K type strain sequencing project: providing services to taxonomists for standard genome sequencing and annotation.</title>
        <authorList>
            <consortium name="The Broad Institute Genomics Platform"/>
            <consortium name="The Broad Institute Genome Sequencing Center for Infectious Disease"/>
            <person name="Wu L."/>
            <person name="Ma J."/>
        </authorList>
    </citation>
    <scope>NUCLEOTIDE SEQUENCE [LARGE SCALE GENOMIC DNA]</scope>
    <source>
        <strain evidence="1 2">JCM 13023</strain>
    </source>
</reference>
<evidence type="ECO:0000313" key="2">
    <source>
        <dbReference type="Proteomes" id="UP001500653"/>
    </source>
</evidence>
<proteinExistence type="predicted"/>
<dbReference type="SUPFAM" id="SSF82784">
    <property type="entry name" value="OsmC-like"/>
    <property type="match status" value="1"/>
</dbReference>
<dbReference type="InterPro" id="IPR036102">
    <property type="entry name" value="OsmC/Ohrsf"/>
</dbReference>
<comment type="caution">
    <text evidence="1">The sequence shown here is derived from an EMBL/GenBank/DDBJ whole genome shotgun (WGS) entry which is preliminary data.</text>
</comment>
<name>A0ABN1W710_9PSEU</name>
<dbReference type="Proteomes" id="UP001500653">
    <property type="component" value="Unassembled WGS sequence"/>
</dbReference>
<dbReference type="EMBL" id="BAAALN010000005">
    <property type="protein sequence ID" value="GAA1238270.1"/>
    <property type="molecule type" value="Genomic_DNA"/>
</dbReference>
<accession>A0ABN1W710</accession>
<dbReference type="Pfam" id="PF02566">
    <property type="entry name" value="OsmC"/>
    <property type="match status" value="1"/>
</dbReference>
<evidence type="ECO:0000313" key="1">
    <source>
        <dbReference type="EMBL" id="GAA1238270.1"/>
    </source>
</evidence>
<dbReference type="RefSeq" id="WP_253862973.1">
    <property type="nucleotide sequence ID" value="NZ_BAAALN010000005.1"/>
</dbReference>
<dbReference type="PANTHER" id="PTHR42830">
    <property type="entry name" value="OSMOTICALLY INDUCIBLE FAMILY PROTEIN"/>
    <property type="match status" value="1"/>
</dbReference>
<dbReference type="InterPro" id="IPR052707">
    <property type="entry name" value="OsmC_Ohr_Peroxiredoxin"/>
</dbReference>
<keyword evidence="2" id="KW-1185">Reference proteome</keyword>
<protein>
    <submittedName>
        <fullName evidence="1">OsmC family protein</fullName>
    </submittedName>
</protein>
<dbReference type="PANTHER" id="PTHR42830:SF2">
    <property type="entry name" value="OSMC_OHR FAMILY PROTEIN"/>
    <property type="match status" value="1"/>
</dbReference>
<dbReference type="InterPro" id="IPR015946">
    <property type="entry name" value="KH_dom-like_a/b"/>
</dbReference>
<gene>
    <name evidence="1" type="ORF">GCM10009676_23590</name>
</gene>
<dbReference type="InterPro" id="IPR003718">
    <property type="entry name" value="OsmC/Ohr_fam"/>
</dbReference>